<dbReference type="Pfam" id="PF00664">
    <property type="entry name" value="ABC_membrane"/>
    <property type="match status" value="1"/>
</dbReference>
<keyword evidence="9 11" id="KW-0472">Membrane</keyword>
<evidence type="ECO:0000256" key="6">
    <source>
        <dbReference type="ARBA" id="ARBA00022741"/>
    </source>
</evidence>
<dbReference type="Gene3D" id="1.20.1560.10">
    <property type="entry name" value="ABC transporter type 1, transmembrane domain"/>
    <property type="match status" value="1"/>
</dbReference>
<dbReference type="CDD" id="cd18582">
    <property type="entry name" value="ABC_6TM_ATM1_ABCB7"/>
    <property type="match status" value="1"/>
</dbReference>
<dbReference type="FunFam" id="3.40.50.300:FF:000299">
    <property type="entry name" value="ABC transporter ATP-binding protein/permease"/>
    <property type="match status" value="1"/>
</dbReference>
<keyword evidence="3" id="KW-0813">Transport</keyword>
<dbReference type="GO" id="GO:0005886">
    <property type="term" value="C:plasma membrane"/>
    <property type="evidence" value="ECO:0007669"/>
    <property type="project" value="UniProtKB-SubCell"/>
</dbReference>
<keyword evidence="6" id="KW-0547">Nucleotide-binding</keyword>
<evidence type="ECO:0000256" key="11">
    <source>
        <dbReference type="SAM" id="Phobius"/>
    </source>
</evidence>
<evidence type="ECO:0000256" key="1">
    <source>
        <dbReference type="ARBA" id="ARBA00004225"/>
    </source>
</evidence>
<proteinExistence type="predicted"/>
<dbReference type="InterPro" id="IPR003439">
    <property type="entry name" value="ABC_transporter-like_ATP-bd"/>
</dbReference>
<dbReference type="InterPro" id="IPR011527">
    <property type="entry name" value="ABC1_TM_dom"/>
</dbReference>
<evidence type="ECO:0000256" key="7">
    <source>
        <dbReference type="ARBA" id="ARBA00022840"/>
    </source>
</evidence>
<feature type="domain" description="ABC transmembrane type-1" evidence="13">
    <location>
        <begin position="289"/>
        <end position="571"/>
    </location>
</feature>
<feature type="transmembrane region" description="Helical" evidence="11">
    <location>
        <begin position="518"/>
        <end position="540"/>
    </location>
</feature>
<evidence type="ECO:0000313" key="14">
    <source>
        <dbReference type="EMBL" id="CAE4632742.1"/>
    </source>
</evidence>
<organism evidence="14">
    <name type="scientific">Alexandrium monilatum</name>
    <dbReference type="NCBI Taxonomy" id="311494"/>
    <lineage>
        <taxon>Eukaryota</taxon>
        <taxon>Sar</taxon>
        <taxon>Alveolata</taxon>
        <taxon>Dinophyceae</taxon>
        <taxon>Gonyaulacales</taxon>
        <taxon>Pyrocystaceae</taxon>
        <taxon>Alexandrium</taxon>
    </lineage>
</organism>
<keyword evidence="4" id="KW-1003">Cell membrane</keyword>
<dbReference type="Gene3D" id="3.40.50.300">
    <property type="entry name" value="P-loop containing nucleotide triphosphate hydrolases"/>
    <property type="match status" value="1"/>
</dbReference>
<evidence type="ECO:0000256" key="10">
    <source>
        <dbReference type="SAM" id="MobiDB-lite"/>
    </source>
</evidence>
<evidence type="ECO:0000259" key="12">
    <source>
        <dbReference type="PROSITE" id="PS50893"/>
    </source>
</evidence>
<dbReference type="GO" id="GO:0005743">
    <property type="term" value="C:mitochondrial inner membrane"/>
    <property type="evidence" value="ECO:0007669"/>
    <property type="project" value="TreeGrafter"/>
</dbReference>
<evidence type="ECO:0000256" key="9">
    <source>
        <dbReference type="ARBA" id="ARBA00023136"/>
    </source>
</evidence>
<comment type="subcellular location">
    <subcellularLocation>
        <location evidence="2">Cell membrane</location>
        <topology evidence="2">Multi-pass membrane protein</topology>
    </subcellularLocation>
    <subcellularLocation>
        <location evidence="1">Mitochondrion membrane</location>
        <topology evidence="1">Multi-pass membrane protein</topology>
    </subcellularLocation>
</comment>
<keyword evidence="7" id="KW-0067">ATP-binding</keyword>
<dbReference type="PANTHER" id="PTHR24221:SF402">
    <property type="entry name" value="IRON-SULFUR CLUSTERS TRANSPORTER ABCB7, MITOCHONDRIAL"/>
    <property type="match status" value="1"/>
</dbReference>
<dbReference type="EMBL" id="HBNR01062642">
    <property type="protein sequence ID" value="CAE4632742.1"/>
    <property type="molecule type" value="Transcribed_RNA"/>
</dbReference>
<keyword evidence="8 11" id="KW-1133">Transmembrane helix</keyword>
<sequence length="845" mass="90804">MVSRRGGSCGEAGCRRAERGFPAQGDALPQLRGGVWQELPARHRRVRAPPGALRGAGVNELTDRTPEELQRLRGPGPELKGTSAGEFDLSKLPTKVSWRISGVDPTLASSRGVRRKGWLHWCHGGAGHALRFEGWQLLREGLPLHRDRRGVPLGVEAAEADGRVHHHWALPAPDGLRPEMWRSRTCQVALQGCLRRPALAVHPWDLAGCSPKAPSCRVGTSLRARSCWHVRALSTVKRGTEASPPRGPGGAGAASPSTAPAKAEAAEPSPWPLLRSLWPSAASHQARILFAMAGLVAGKALTVFAPLQLGHLVDALGSGAEALPVGILAAYGLARLSTSGFNELRAALFATVSQASCRALALQSFKHLHSLDAMYLQSSKPGALSVIISRATRSLTQVLNMLLFNVLPIAVECAMALAVMASLAGPGCAAVAAATVGTYIVFTTHFSKRRREIMRRANRAEEDATGVFFDSLAHCEAVKYFQSERQESVRYDAALQRFEKEQVSVLHSLAQLNFGQQFIVISGFTAILALTASRVIAGSLPVGDVVAIHAILAQLMQPLGILGGVYRVTTQGFVDLGKLHGFLQRTSSVPPPLDGGSPFVFKGGELEFRNVHHAYGEGSPVLAGASFVIPPGTKAAIVGRSGSGKSTLLRLLYRLADPKEGQVLIDGQDVRHLDPASFRQHLGIVPQDCALFNETVGFNIRYGRPEASDEDVEAAARSAQIHDFIASLPLGYDTPVGERGLMLSGGERQRVGIARCLLRDPSIVLLDEATSALDVRTERHLATAMEELMRGRTCLIVAHRLTTVERCDVVAYVEGGVVLEQGSHAELLSRSWKYQRFWEGTSVEA</sequence>
<dbReference type="InterPro" id="IPR017871">
    <property type="entry name" value="ABC_transporter-like_CS"/>
</dbReference>
<feature type="domain" description="ABC transporter" evidence="12">
    <location>
        <begin position="606"/>
        <end position="840"/>
    </location>
</feature>
<dbReference type="GO" id="GO:0016887">
    <property type="term" value="F:ATP hydrolysis activity"/>
    <property type="evidence" value="ECO:0007669"/>
    <property type="project" value="InterPro"/>
</dbReference>
<dbReference type="PROSITE" id="PS50893">
    <property type="entry name" value="ABC_TRANSPORTER_2"/>
    <property type="match status" value="1"/>
</dbReference>
<evidence type="ECO:0000256" key="2">
    <source>
        <dbReference type="ARBA" id="ARBA00004651"/>
    </source>
</evidence>
<evidence type="ECO:0000256" key="8">
    <source>
        <dbReference type="ARBA" id="ARBA00022989"/>
    </source>
</evidence>
<name>A0A7S4VJ64_9DINO</name>
<evidence type="ECO:0000256" key="3">
    <source>
        <dbReference type="ARBA" id="ARBA00022448"/>
    </source>
</evidence>
<dbReference type="InterPro" id="IPR039421">
    <property type="entry name" value="Type_1_exporter"/>
</dbReference>
<dbReference type="GO" id="GO:0006879">
    <property type="term" value="P:intracellular iron ion homeostasis"/>
    <property type="evidence" value="ECO:0007669"/>
    <property type="project" value="TreeGrafter"/>
</dbReference>
<evidence type="ECO:0000259" key="13">
    <source>
        <dbReference type="PROSITE" id="PS50929"/>
    </source>
</evidence>
<dbReference type="PROSITE" id="PS00211">
    <property type="entry name" value="ABC_TRANSPORTER_1"/>
    <property type="match status" value="1"/>
</dbReference>
<dbReference type="InterPro" id="IPR003593">
    <property type="entry name" value="AAA+_ATPase"/>
</dbReference>
<dbReference type="InterPro" id="IPR027417">
    <property type="entry name" value="P-loop_NTPase"/>
</dbReference>
<keyword evidence="5 11" id="KW-0812">Transmembrane</keyword>
<feature type="region of interest" description="Disordered" evidence="10">
    <location>
        <begin position="238"/>
        <end position="265"/>
    </location>
</feature>
<dbReference type="SUPFAM" id="SSF90123">
    <property type="entry name" value="ABC transporter transmembrane region"/>
    <property type="match status" value="1"/>
</dbReference>
<dbReference type="SUPFAM" id="SSF52540">
    <property type="entry name" value="P-loop containing nucleoside triphosphate hydrolases"/>
    <property type="match status" value="1"/>
</dbReference>
<dbReference type="PANTHER" id="PTHR24221">
    <property type="entry name" value="ATP-BINDING CASSETTE SUB-FAMILY B"/>
    <property type="match status" value="1"/>
</dbReference>
<reference evidence="14" key="1">
    <citation type="submission" date="2021-01" db="EMBL/GenBank/DDBJ databases">
        <authorList>
            <person name="Corre E."/>
            <person name="Pelletier E."/>
            <person name="Niang G."/>
            <person name="Scheremetjew M."/>
            <person name="Finn R."/>
            <person name="Kale V."/>
            <person name="Holt S."/>
            <person name="Cochrane G."/>
            <person name="Meng A."/>
            <person name="Brown T."/>
            <person name="Cohen L."/>
        </authorList>
    </citation>
    <scope>NUCLEOTIDE SEQUENCE</scope>
    <source>
        <strain evidence="14">CCMP3105</strain>
    </source>
</reference>
<dbReference type="InterPro" id="IPR036640">
    <property type="entry name" value="ABC1_TM_sf"/>
</dbReference>
<accession>A0A7S4VJ64</accession>
<dbReference type="SMART" id="SM00382">
    <property type="entry name" value="AAA"/>
    <property type="match status" value="1"/>
</dbReference>
<protein>
    <submittedName>
        <fullName evidence="14">Uncharacterized protein</fullName>
    </submittedName>
</protein>
<feature type="transmembrane region" description="Helical" evidence="11">
    <location>
        <begin position="424"/>
        <end position="446"/>
    </location>
</feature>
<dbReference type="GO" id="GO:0005524">
    <property type="term" value="F:ATP binding"/>
    <property type="evidence" value="ECO:0007669"/>
    <property type="project" value="UniProtKB-KW"/>
</dbReference>
<dbReference type="Pfam" id="PF00005">
    <property type="entry name" value="ABC_tran"/>
    <property type="match status" value="1"/>
</dbReference>
<feature type="transmembrane region" description="Helical" evidence="11">
    <location>
        <begin position="398"/>
        <end position="418"/>
    </location>
</feature>
<gene>
    <name evidence="14" type="ORF">AMON00008_LOCUS44179</name>
</gene>
<dbReference type="PROSITE" id="PS50929">
    <property type="entry name" value="ABC_TM1F"/>
    <property type="match status" value="1"/>
</dbReference>
<dbReference type="GO" id="GO:0140359">
    <property type="term" value="F:ABC-type transporter activity"/>
    <property type="evidence" value="ECO:0007669"/>
    <property type="project" value="InterPro"/>
</dbReference>
<feature type="compositionally biased region" description="Low complexity" evidence="10">
    <location>
        <begin position="253"/>
        <end position="265"/>
    </location>
</feature>
<dbReference type="AlphaFoldDB" id="A0A7S4VJ64"/>
<evidence type="ECO:0000256" key="4">
    <source>
        <dbReference type="ARBA" id="ARBA00022475"/>
    </source>
</evidence>
<evidence type="ECO:0000256" key="5">
    <source>
        <dbReference type="ARBA" id="ARBA00022692"/>
    </source>
</evidence>